<evidence type="ECO:0000256" key="4">
    <source>
        <dbReference type="ARBA" id="ARBA00022692"/>
    </source>
</evidence>
<feature type="transmembrane region" description="Helical" evidence="7">
    <location>
        <begin position="215"/>
        <end position="236"/>
    </location>
</feature>
<evidence type="ECO:0000313" key="11">
    <source>
        <dbReference type="Proteomes" id="UP000051562"/>
    </source>
</evidence>
<dbReference type="PROSITE" id="PS50928">
    <property type="entry name" value="ABC_TM1"/>
    <property type="match status" value="1"/>
</dbReference>
<dbReference type="CDD" id="cd06261">
    <property type="entry name" value="TM_PBP2"/>
    <property type="match status" value="1"/>
</dbReference>
<evidence type="ECO:0000256" key="5">
    <source>
        <dbReference type="ARBA" id="ARBA00022989"/>
    </source>
</evidence>
<dbReference type="Pfam" id="PF00528">
    <property type="entry name" value="BPD_transp_1"/>
    <property type="match status" value="1"/>
</dbReference>
<dbReference type="InterPro" id="IPR000515">
    <property type="entry name" value="MetI-like"/>
</dbReference>
<keyword evidence="2 7" id="KW-0813">Transport</keyword>
<evidence type="ECO:0000259" key="9">
    <source>
        <dbReference type="PROSITE" id="PS50928"/>
    </source>
</evidence>
<reference evidence="10 11" key="1">
    <citation type="submission" date="2015-10" db="EMBL/GenBank/DDBJ databases">
        <title>Draft genome of Bosea thiooxidans.</title>
        <authorList>
            <person name="Wang X."/>
        </authorList>
    </citation>
    <scope>NUCLEOTIDE SEQUENCE [LARGE SCALE GENOMIC DNA]</scope>
    <source>
        <strain evidence="10 11">CGMCC 9174</strain>
    </source>
</reference>
<evidence type="ECO:0000256" key="6">
    <source>
        <dbReference type="ARBA" id="ARBA00023136"/>
    </source>
</evidence>
<keyword evidence="4 7" id="KW-0812">Transmembrane</keyword>
<keyword evidence="5 7" id="KW-1133">Transmembrane helix</keyword>
<evidence type="ECO:0000256" key="1">
    <source>
        <dbReference type="ARBA" id="ARBA00004651"/>
    </source>
</evidence>
<dbReference type="STRING" id="53254.SAMN05660750_02187"/>
<feature type="transmembrane region" description="Helical" evidence="7">
    <location>
        <begin position="38"/>
        <end position="59"/>
    </location>
</feature>
<evidence type="ECO:0000256" key="2">
    <source>
        <dbReference type="ARBA" id="ARBA00022448"/>
    </source>
</evidence>
<name>A0A0Q3I255_9HYPH</name>
<evidence type="ECO:0000313" key="10">
    <source>
        <dbReference type="EMBL" id="KQK29055.1"/>
    </source>
</evidence>
<comment type="similarity">
    <text evidence="7">Belongs to the binding-protein-dependent transport system permease family.</text>
</comment>
<comment type="subcellular location">
    <subcellularLocation>
        <location evidence="1 7">Cell membrane</location>
        <topology evidence="1 7">Multi-pass membrane protein</topology>
    </subcellularLocation>
</comment>
<proteinExistence type="inferred from homology"/>
<feature type="domain" description="ABC transmembrane type-1" evidence="9">
    <location>
        <begin position="99"/>
        <end position="291"/>
    </location>
</feature>
<dbReference type="GO" id="GO:0055085">
    <property type="term" value="P:transmembrane transport"/>
    <property type="evidence" value="ECO:0007669"/>
    <property type="project" value="InterPro"/>
</dbReference>
<keyword evidence="11" id="KW-1185">Reference proteome</keyword>
<dbReference type="Gene3D" id="1.10.3720.10">
    <property type="entry name" value="MetI-like"/>
    <property type="match status" value="1"/>
</dbReference>
<organism evidence="10 11">
    <name type="scientific">Bosea thiooxidans</name>
    <dbReference type="NCBI Taxonomy" id="53254"/>
    <lineage>
        <taxon>Bacteria</taxon>
        <taxon>Pseudomonadati</taxon>
        <taxon>Pseudomonadota</taxon>
        <taxon>Alphaproteobacteria</taxon>
        <taxon>Hyphomicrobiales</taxon>
        <taxon>Boseaceae</taxon>
        <taxon>Bosea</taxon>
    </lineage>
</organism>
<evidence type="ECO:0000256" key="3">
    <source>
        <dbReference type="ARBA" id="ARBA00022475"/>
    </source>
</evidence>
<keyword evidence="3" id="KW-1003">Cell membrane</keyword>
<feature type="transmembrane region" description="Helical" evidence="7">
    <location>
        <begin position="105"/>
        <end position="126"/>
    </location>
</feature>
<protein>
    <submittedName>
        <fullName evidence="10">Peptide ABC transporter permease</fullName>
    </submittedName>
</protein>
<evidence type="ECO:0000256" key="8">
    <source>
        <dbReference type="SAM" id="MobiDB-lite"/>
    </source>
</evidence>
<dbReference type="PANTHER" id="PTHR43386:SF6">
    <property type="entry name" value="ABC TRANSPORTER PERMEASE PROTEIN"/>
    <property type="match status" value="1"/>
</dbReference>
<evidence type="ECO:0000256" key="7">
    <source>
        <dbReference type="RuleBase" id="RU363032"/>
    </source>
</evidence>
<accession>A0A0Q3I255</accession>
<keyword evidence="6 7" id="KW-0472">Membrane</keyword>
<dbReference type="RefSeq" id="WP_055729636.1">
    <property type="nucleotide sequence ID" value="NZ_LMAR01000053.1"/>
</dbReference>
<feature type="region of interest" description="Disordered" evidence="8">
    <location>
        <begin position="1"/>
        <end position="23"/>
    </location>
</feature>
<feature type="transmembrane region" description="Helical" evidence="7">
    <location>
        <begin position="273"/>
        <end position="294"/>
    </location>
</feature>
<comment type="caution">
    <text evidence="10">The sequence shown here is derived from an EMBL/GenBank/DDBJ whole genome shotgun (WGS) entry which is preliminary data.</text>
</comment>
<dbReference type="EMBL" id="LMAR01000053">
    <property type="protein sequence ID" value="KQK29055.1"/>
    <property type="molecule type" value="Genomic_DNA"/>
</dbReference>
<dbReference type="Proteomes" id="UP000051562">
    <property type="component" value="Unassembled WGS sequence"/>
</dbReference>
<dbReference type="InterPro" id="IPR050366">
    <property type="entry name" value="BP-dependent_transpt_permease"/>
</dbReference>
<dbReference type="InterPro" id="IPR035906">
    <property type="entry name" value="MetI-like_sf"/>
</dbReference>
<dbReference type="AlphaFoldDB" id="A0A0Q3I255"/>
<dbReference type="GO" id="GO:0005886">
    <property type="term" value="C:plasma membrane"/>
    <property type="evidence" value="ECO:0007669"/>
    <property type="project" value="UniProtKB-SubCell"/>
</dbReference>
<sequence length="303" mass="31409">MTDLIQATSPAREAGAGPRRRSRSLTGEAMAQLGRSPLVWIALAILVVLAAMAIAPGLFTKVDPQRCILLNSRKPPAYGSWFGFDIQGCDVFARTVHGARASLSVALLATIGSTLIGGVLGLVAGFKGGAIDAVISRVTDVVLGLPTLLGAIVILATLGSSGNGVLRLALVLSVLGWATEARLMRASVLQTREADYVHAARAAGASSIRIALRHVLPNSVAPLLVLATLSLGGYVGTEATLSYLGLGLQPPVVSWGTAISDAQPYLASAPHMLLFPSLVLTVTVLALVLLGEAVRRAFDPRSR</sequence>
<feature type="transmembrane region" description="Helical" evidence="7">
    <location>
        <begin position="138"/>
        <end position="158"/>
    </location>
</feature>
<dbReference type="PANTHER" id="PTHR43386">
    <property type="entry name" value="OLIGOPEPTIDE TRANSPORT SYSTEM PERMEASE PROTEIN APPC"/>
    <property type="match status" value="1"/>
</dbReference>
<dbReference type="SUPFAM" id="SSF161098">
    <property type="entry name" value="MetI-like"/>
    <property type="match status" value="1"/>
</dbReference>
<gene>
    <name evidence="10" type="ORF">ARD30_19725</name>
</gene>